<organism evidence="1 2">
    <name type="scientific">Ameca splendens</name>
    <dbReference type="NCBI Taxonomy" id="208324"/>
    <lineage>
        <taxon>Eukaryota</taxon>
        <taxon>Metazoa</taxon>
        <taxon>Chordata</taxon>
        <taxon>Craniata</taxon>
        <taxon>Vertebrata</taxon>
        <taxon>Euteleostomi</taxon>
        <taxon>Actinopterygii</taxon>
        <taxon>Neopterygii</taxon>
        <taxon>Teleostei</taxon>
        <taxon>Neoteleostei</taxon>
        <taxon>Acanthomorphata</taxon>
        <taxon>Ovalentaria</taxon>
        <taxon>Atherinomorphae</taxon>
        <taxon>Cyprinodontiformes</taxon>
        <taxon>Goodeidae</taxon>
        <taxon>Ameca</taxon>
    </lineage>
</organism>
<accession>A0ABV1A3R3</accession>
<dbReference type="EMBL" id="JAHRIP010082873">
    <property type="protein sequence ID" value="MEQ2313179.1"/>
    <property type="molecule type" value="Genomic_DNA"/>
</dbReference>
<evidence type="ECO:0000313" key="1">
    <source>
        <dbReference type="EMBL" id="MEQ2313179.1"/>
    </source>
</evidence>
<proteinExistence type="predicted"/>
<keyword evidence="2" id="KW-1185">Reference proteome</keyword>
<protein>
    <recommendedName>
        <fullName evidence="3">Secreted protein</fullName>
    </recommendedName>
</protein>
<evidence type="ECO:0008006" key="3">
    <source>
        <dbReference type="Google" id="ProtNLM"/>
    </source>
</evidence>
<name>A0ABV1A3R3_9TELE</name>
<evidence type="ECO:0000313" key="2">
    <source>
        <dbReference type="Proteomes" id="UP001469553"/>
    </source>
</evidence>
<dbReference type="Proteomes" id="UP001469553">
    <property type="component" value="Unassembled WGS sequence"/>
</dbReference>
<comment type="caution">
    <text evidence="1">The sequence shown here is derived from an EMBL/GenBank/DDBJ whole genome shotgun (WGS) entry which is preliminary data.</text>
</comment>
<reference evidence="1 2" key="1">
    <citation type="submission" date="2021-06" db="EMBL/GenBank/DDBJ databases">
        <authorList>
            <person name="Palmer J.M."/>
        </authorList>
    </citation>
    <scope>NUCLEOTIDE SEQUENCE [LARGE SCALE GENOMIC DNA]</scope>
    <source>
        <strain evidence="1 2">AS_MEX2019</strain>
        <tissue evidence="1">Muscle</tissue>
    </source>
</reference>
<sequence>MLPGHHGVRLLRENVTLCVIVLTVVMSKTVATLENHLSVTSRMREFVDGRSKLLVENTHGREIRVGTSCQTADRVLTTPPAQLQV</sequence>
<gene>
    <name evidence="1" type="ORF">AMECASPLE_038990</name>
</gene>